<dbReference type="InterPro" id="IPR036291">
    <property type="entry name" value="NAD(P)-bd_dom_sf"/>
</dbReference>
<dbReference type="AlphaFoldDB" id="A0A0G0JEW3"/>
<dbReference type="PANTHER" id="PTHR43318:SF2">
    <property type="entry name" value="UDP-N-ACETYLGLUCOSAMINE 4,6-DEHYDRATASE (INVERTING)"/>
    <property type="match status" value="1"/>
</dbReference>
<comment type="similarity">
    <text evidence="1">Belongs to the polysaccharide synthase family.</text>
</comment>
<dbReference type="InterPro" id="IPR051203">
    <property type="entry name" value="Polysaccharide_Synthase-Rel"/>
</dbReference>
<organism evidence="3 4">
    <name type="scientific">Candidatus Roizmanbacteria bacterium GW2011_GWC2_37_13</name>
    <dbReference type="NCBI Taxonomy" id="1618486"/>
    <lineage>
        <taxon>Bacteria</taxon>
        <taxon>Candidatus Roizmaniibacteriota</taxon>
    </lineage>
</organism>
<gene>
    <name evidence="3" type="ORF">US40_C0001G0055</name>
</gene>
<dbReference type="PANTHER" id="PTHR43318">
    <property type="entry name" value="UDP-N-ACETYLGLUCOSAMINE 4,6-DEHYDRATASE"/>
    <property type="match status" value="1"/>
</dbReference>
<comment type="caution">
    <text evidence="3">The sequence shown here is derived from an EMBL/GenBank/DDBJ whole genome shotgun (WGS) entry which is preliminary data.</text>
</comment>
<name>A0A0G0JEW3_9BACT</name>
<sequence>MKKLKRIFYKKNILISGGTGSIGSEIVRYIIKNYLPKQVRIYSRDESKHFFLQKEIEEIGTKIDVKFLIGDIRDKERLDKAFRDVDIVFHAAALKHVPYCEYNPFETIKTNIYGTQNVIDLSIEHNVEKVVAISTDKAVNPNTIMGISKLMMERMIVSSSYYIGKSRTKFCVVRFGNVLNSRGSVVPLWIEQIEKGKSVTVTNKNMKRFFMTIPEAVELIILAASKMKGQEVFVLKMPEKNIYDFAKETIKKYGKGKKVKIKITGAREREKIVEYLYTDEEKKLMVEKKNFFVIFPNSKILRERKNNY</sequence>
<dbReference type="Pfam" id="PF02719">
    <property type="entry name" value="Polysacc_synt_2"/>
    <property type="match status" value="1"/>
</dbReference>
<dbReference type="SUPFAM" id="SSF51735">
    <property type="entry name" value="NAD(P)-binding Rossmann-fold domains"/>
    <property type="match status" value="1"/>
</dbReference>
<reference evidence="3 4" key="1">
    <citation type="journal article" date="2015" name="Nature">
        <title>rRNA introns, odd ribosomes, and small enigmatic genomes across a large radiation of phyla.</title>
        <authorList>
            <person name="Brown C.T."/>
            <person name="Hug L.A."/>
            <person name="Thomas B.C."/>
            <person name="Sharon I."/>
            <person name="Castelle C.J."/>
            <person name="Singh A."/>
            <person name="Wilkins M.J."/>
            <person name="Williams K.H."/>
            <person name="Banfield J.F."/>
        </authorList>
    </citation>
    <scope>NUCLEOTIDE SEQUENCE [LARGE SCALE GENOMIC DNA]</scope>
</reference>
<dbReference type="Proteomes" id="UP000034917">
    <property type="component" value="Unassembled WGS sequence"/>
</dbReference>
<dbReference type="EMBL" id="LBSV01000001">
    <property type="protein sequence ID" value="KKQ26706.1"/>
    <property type="molecule type" value="Genomic_DNA"/>
</dbReference>
<accession>A0A0G0JEW3</accession>
<evidence type="ECO:0000259" key="2">
    <source>
        <dbReference type="Pfam" id="PF02719"/>
    </source>
</evidence>
<dbReference type="InterPro" id="IPR003869">
    <property type="entry name" value="Polysac_CapD-like"/>
</dbReference>
<dbReference type="CDD" id="cd05237">
    <property type="entry name" value="UDP_invert_4-6DH_SDR_e"/>
    <property type="match status" value="1"/>
</dbReference>
<dbReference type="Gene3D" id="3.40.50.720">
    <property type="entry name" value="NAD(P)-binding Rossmann-like Domain"/>
    <property type="match status" value="1"/>
</dbReference>
<evidence type="ECO:0000256" key="1">
    <source>
        <dbReference type="ARBA" id="ARBA00007430"/>
    </source>
</evidence>
<feature type="domain" description="Polysaccharide biosynthesis protein CapD-like" evidence="2">
    <location>
        <begin position="13"/>
        <end position="294"/>
    </location>
</feature>
<protein>
    <recommendedName>
        <fullName evidence="2">Polysaccharide biosynthesis protein CapD-like domain-containing protein</fullName>
    </recommendedName>
</protein>
<proteinExistence type="inferred from homology"/>
<dbReference type="PATRIC" id="fig|1618486.3.peg.56"/>
<evidence type="ECO:0000313" key="4">
    <source>
        <dbReference type="Proteomes" id="UP000034917"/>
    </source>
</evidence>
<evidence type="ECO:0000313" key="3">
    <source>
        <dbReference type="EMBL" id="KKQ26706.1"/>
    </source>
</evidence>